<feature type="region of interest" description="Disordered" evidence="10">
    <location>
        <begin position="1299"/>
        <end position="1319"/>
    </location>
</feature>
<dbReference type="InterPro" id="IPR038774">
    <property type="entry name" value="CEP162-like"/>
</dbReference>
<comment type="caution">
    <text evidence="11">The sequence shown here is derived from an EMBL/GenBank/DDBJ whole genome shotgun (WGS) entry which is preliminary data.</text>
</comment>
<accession>A0A9W9YQT7</accession>
<feature type="compositionally biased region" description="Polar residues" evidence="10">
    <location>
        <begin position="29"/>
        <end position="38"/>
    </location>
</feature>
<evidence type="ECO:0000256" key="3">
    <source>
        <dbReference type="ARBA" id="ARBA00021406"/>
    </source>
</evidence>
<evidence type="ECO:0000256" key="4">
    <source>
        <dbReference type="ARBA" id="ARBA00022490"/>
    </source>
</evidence>
<feature type="coiled-coil region" evidence="9">
    <location>
        <begin position="1134"/>
        <end position="1239"/>
    </location>
</feature>
<comment type="subcellular location">
    <subcellularLocation>
        <location evidence="1">Cytoplasm</location>
        <location evidence="1">Cytoskeleton</location>
        <location evidence="1">Microtubule organizing center</location>
        <location evidence="1">Centrosome</location>
        <location evidence="1">Centriole</location>
    </subcellularLocation>
</comment>
<proteinExistence type="inferred from homology"/>
<name>A0A9W9YQT7_9CNID</name>
<reference evidence="11" key="1">
    <citation type="submission" date="2023-01" db="EMBL/GenBank/DDBJ databases">
        <title>Genome assembly of the deep-sea coral Lophelia pertusa.</title>
        <authorList>
            <person name="Herrera S."/>
            <person name="Cordes E."/>
        </authorList>
    </citation>
    <scope>NUCLEOTIDE SEQUENCE</scope>
    <source>
        <strain evidence="11">USNM1676648</strain>
        <tissue evidence="11">Polyp</tissue>
    </source>
</reference>
<evidence type="ECO:0000313" key="11">
    <source>
        <dbReference type="EMBL" id="KAJ7363401.1"/>
    </source>
</evidence>
<evidence type="ECO:0000256" key="10">
    <source>
        <dbReference type="SAM" id="MobiDB-lite"/>
    </source>
</evidence>
<feature type="compositionally biased region" description="Polar residues" evidence="10">
    <location>
        <begin position="177"/>
        <end position="192"/>
    </location>
</feature>
<evidence type="ECO:0000256" key="6">
    <source>
        <dbReference type="ARBA" id="ARBA00022794"/>
    </source>
</evidence>
<feature type="compositionally biased region" description="Basic and acidic residues" evidence="10">
    <location>
        <begin position="859"/>
        <end position="868"/>
    </location>
</feature>
<evidence type="ECO:0000256" key="5">
    <source>
        <dbReference type="ARBA" id="ARBA00022701"/>
    </source>
</evidence>
<keyword evidence="4" id="KW-0963">Cytoplasm</keyword>
<feature type="compositionally biased region" description="Polar residues" evidence="10">
    <location>
        <begin position="117"/>
        <end position="133"/>
    </location>
</feature>
<comment type="similarity">
    <text evidence="2">Belongs to the CEP162 family.</text>
</comment>
<dbReference type="GO" id="GO:0060271">
    <property type="term" value="P:cilium assembly"/>
    <property type="evidence" value="ECO:0007669"/>
    <property type="project" value="TreeGrafter"/>
</dbReference>
<feature type="compositionally biased region" description="Polar residues" evidence="10">
    <location>
        <begin position="346"/>
        <end position="379"/>
    </location>
</feature>
<evidence type="ECO:0000256" key="8">
    <source>
        <dbReference type="ARBA" id="ARBA00023212"/>
    </source>
</evidence>
<feature type="region of interest" description="Disordered" evidence="10">
    <location>
        <begin position="571"/>
        <end position="745"/>
    </location>
</feature>
<dbReference type="GO" id="GO:0005814">
    <property type="term" value="C:centriole"/>
    <property type="evidence" value="ECO:0007669"/>
    <property type="project" value="UniProtKB-SubCell"/>
</dbReference>
<evidence type="ECO:0000256" key="2">
    <source>
        <dbReference type="ARBA" id="ARBA00009485"/>
    </source>
</evidence>
<keyword evidence="8" id="KW-0206">Cytoskeleton</keyword>
<evidence type="ECO:0000256" key="9">
    <source>
        <dbReference type="SAM" id="Coils"/>
    </source>
</evidence>
<dbReference type="Proteomes" id="UP001163046">
    <property type="component" value="Unassembled WGS sequence"/>
</dbReference>
<feature type="coiled-coil region" evidence="9">
    <location>
        <begin position="1392"/>
        <end position="1450"/>
    </location>
</feature>
<feature type="region of interest" description="Disordered" evidence="10">
    <location>
        <begin position="921"/>
        <end position="940"/>
    </location>
</feature>
<organism evidence="11 12">
    <name type="scientific">Desmophyllum pertusum</name>
    <dbReference type="NCBI Taxonomy" id="174260"/>
    <lineage>
        <taxon>Eukaryota</taxon>
        <taxon>Metazoa</taxon>
        <taxon>Cnidaria</taxon>
        <taxon>Anthozoa</taxon>
        <taxon>Hexacorallia</taxon>
        <taxon>Scleractinia</taxon>
        <taxon>Caryophylliina</taxon>
        <taxon>Caryophylliidae</taxon>
        <taxon>Desmophyllum</taxon>
    </lineage>
</organism>
<feature type="compositionally biased region" description="Basic and acidic residues" evidence="10">
    <location>
        <begin position="289"/>
        <end position="306"/>
    </location>
</feature>
<dbReference type="GO" id="GO:0005879">
    <property type="term" value="C:axonemal microtubule"/>
    <property type="evidence" value="ECO:0007669"/>
    <property type="project" value="TreeGrafter"/>
</dbReference>
<evidence type="ECO:0000256" key="1">
    <source>
        <dbReference type="ARBA" id="ARBA00004114"/>
    </source>
</evidence>
<feature type="region of interest" description="Disordered" evidence="10">
    <location>
        <begin position="28"/>
        <end position="195"/>
    </location>
</feature>
<dbReference type="EMBL" id="MU827305">
    <property type="protein sequence ID" value="KAJ7363401.1"/>
    <property type="molecule type" value="Genomic_DNA"/>
</dbReference>
<feature type="compositionally biased region" description="Basic and acidic residues" evidence="10">
    <location>
        <begin position="81"/>
        <end position="96"/>
    </location>
</feature>
<keyword evidence="7 9" id="KW-0175">Coiled coil</keyword>
<dbReference type="PANTHER" id="PTHR34031">
    <property type="entry name" value="CENTROSOMAL PROTEIN OF 162 KDA"/>
    <property type="match status" value="1"/>
</dbReference>
<keyword evidence="5" id="KW-0493">Microtubule</keyword>
<feature type="compositionally biased region" description="Basic and acidic residues" evidence="10">
    <location>
        <begin position="1299"/>
        <end position="1313"/>
    </location>
</feature>
<evidence type="ECO:0000256" key="7">
    <source>
        <dbReference type="ARBA" id="ARBA00023054"/>
    </source>
</evidence>
<sequence>MSDRWDKLRDRFKTKDMDLDAEFEKFLNESMSDESSMGSPRMKTPDLKAKSRVQMPWWAEEDNDNDDKKREAARQSWIKPKIPEPEISKQEPDTVDKATTPVVATPNVHPDKGPVTALSTGSYVDSSALSISRDSLEEVSGLAKSTEKSKPPPEEILQRLGSEDFEDTFTHSDETKTGATVSPSSPVPQSFTAKPASMGLDTMNELADKEKFFHDVEDHGTSSVDYNKKLGEISTSDSVKNRWEDERLQATGAELGGSIFNMTRTTDKINKAVEEVKEEEEEEYSDNFEDARSPEEINTEHTEEPPRPSAPEPAEVVKPSLLSKVSLMESLDSTLETKRPAAALSLLSQQKKPQVTVDSSEVSGDQPSPKSNERQTSMLRTGPDYEASGSTRDIHELQAALQAAQLTATGTGTKYSGNFELPPTAAVIPGVDQSSEGQIVIEKNDRGETRARGFNLQPVVVTDDWDNDNETMATRQGKLGSFVSVNDERGFGLKPVYDNNQAFGSSVESSVDDTHKRLASGPLESRGLDLSPAVAADTEGRGFDLQPAGDALGFSLQPASEARGLDLSPAVVTSPGVEQGGRGYHVQPAKEGRGFTLQPVANLLQAEEEEEEEDDDDTPPPESLQSIKSIARARKSAGKDSVKKSTETSVTAKKTSKSSREKPGKKATIGEKPKQRKEKGKVPSSSVDRSNLFKPSPSSGPSWSPTPTMRESKAKSKKSFGASKKLHLESPALPKTTDTSPSAKQLAASVESFANYLKHITLRRAPTVPREGSAGRAGELATCLERRKKRNDKLIADMASREKEWSRREEKCRLEYESQIHELKQELFVVQSRLNETEKEADVRKRVAAGGNLEGASEEELKRMEKEVREQEQLLTGYQQENERLYKELKQMQAKEKSNEARMFSDNQKLASELANLKEKIERRESGGPGPDLSAPGSATLGADKISQLTAEMRSLRRRVSEVQDEADELRRAKQELQTRIRGVQNERDDAVKQNSQVLGSNTREIAELESRHVAEVERLRTKLKWYAETQALLDRDVITLRKKEEEISELKETVVRLQAQHGQTVAEKKQRGVERTTDAKRIQDLERQVREMEEIIKRRYPNSLPALIYAAASAPGQAQAVTTESPRKQSPTYAFLENRVKKLETELEDKDDEASKRIRCIEQKYNSLRLEYEDRIKDMEKDLQSANERYEKAFRSNSRARIFEEELQKAREANDQRVKQLQTEIEVLQDALSKATAVEKTSGGKTGPRKRLELEKTRKSDDLNHVIQPLHDKLEKKELELEDLRQTCNRLQREREQMLASERHRVDQHTSPKPDPLVDESKRLKEQVSHMSLDMDQQRVRFQASLAETERSARLSREEAADQLTSVQAQHKREVDQLKAGFAADHGSSKVAELKSQLAGQEIIIQRLKVKMADSTVNAEAMAATRVREESLQQQVNQLQADLRRAKQMLTPEMNHFDSLETKIASLEQRHSQREVDLQRIIEKTHLTAKIEKEETEARWRQVVRQKNREIENFGVNSTQFLRC</sequence>
<keyword evidence="12" id="KW-1185">Reference proteome</keyword>
<keyword evidence="6" id="KW-0970">Cilium biogenesis/degradation</keyword>
<evidence type="ECO:0000313" key="12">
    <source>
        <dbReference type="Proteomes" id="UP001163046"/>
    </source>
</evidence>
<feature type="region of interest" description="Disordered" evidence="10">
    <location>
        <begin position="839"/>
        <end position="868"/>
    </location>
</feature>
<feature type="region of interest" description="Disordered" evidence="10">
    <location>
        <begin position="344"/>
        <end position="396"/>
    </location>
</feature>
<feature type="compositionally biased region" description="Acidic residues" evidence="10">
    <location>
        <begin position="606"/>
        <end position="619"/>
    </location>
</feature>
<dbReference type="PANTHER" id="PTHR34031:SF1">
    <property type="entry name" value="CENTROSOMAL PROTEIN OF 162 KDA"/>
    <property type="match status" value="1"/>
</dbReference>
<feature type="coiled-coil region" evidence="9">
    <location>
        <begin position="1034"/>
        <end position="1096"/>
    </location>
</feature>
<gene>
    <name evidence="11" type="ORF">OS493_009553</name>
</gene>
<feature type="compositionally biased region" description="Basic and acidic residues" evidence="10">
    <location>
        <begin position="145"/>
        <end position="157"/>
    </location>
</feature>
<feature type="compositionally biased region" description="Basic and acidic residues" evidence="10">
    <location>
        <begin position="637"/>
        <end position="646"/>
    </location>
</feature>
<feature type="compositionally biased region" description="Basic and acidic residues" evidence="10">
    <location>
        <begin position="658"/>
        <end position="673"/>
    </location>
</feature>
<protein>
    <recommendedName>
        <fullName evidence="3">Centrosomal protein of 162 kDa</fullName>
    </recommendedName>
</protein>
<feature type="compositionally biased region" description="Low complexity" evidence="10">
    <location>
        <begin position="695"/>
        <end position="707"/>
    </location>
</feature>
<feature type="region of interest" description="Disordered" evidence="10">
    <location>
        <begin position="271"/>
        <end position="318"/>
    </location>
</feature>
<dbReference type="OrthoDB" id="2157184at2759"/>
<feature type="compositionally biased region" description="Acidic residues" evidence="10">
    <location>
        <begin position="276"/>
        <end position="288"/>
    </location>
</feature>